<dbReference type="PROSITE" id="PS00028">
    <property type="entry name" value="ZINC_FINGER_C2H2_1"/>
    <property type="match status" value="2"/>
</dbReference>
<feature type="compositionally biased region" description="Acidic residues" evidence="2">
    <location>
        <begin position="33"/>
        <end position="48"/>
    </location>
</feature>
<dbReference type="Proteomes" id="UP000594454">
    <property type="component" value="Chromosome 1"/>
</dbReference>
<keyword evidence="1" id="KW-0863">Zinc-finger</keyword>
<organism evidence="4 5">
    <name type="scientific">Hermetia illucens</name>
    <name type="common">Black soldier fly</name>
    <dbReference type="NCBI Taxonomy" id="343691"/>
    <lineage>
        <taxon>Eukaryota</taxon>
        <taxon>Metazoa</taxon>
        <taxon>Ecdysozoa</taxon>
        <taxon>Arthropoda</taxon>
        <taxon>Hexapoda</taxon>
        <taxon>Insecta</taxon>
        <taxon>Pterygota</taxon>
        <taxon>Neoptera</taxon>
        <taxon>Endopterygota</taxon>
        <taxon>Diptera</taxon>
        <taxon>Brachycera</taxon>
        <taxon>Stratiomyomorpha</taxon>
        <taxon>Stratiomyidae</taxon>
        <taxon>Hermetiinae</taxon>
        <taxon>Hermetia</taxon>
    </lineage>
</organism>
<keyword evidence="1" id="KW-0479">Metal-binding</keyword>
<evidence type="ECO:0000256" key="2">
    <source>
        <dbReference type="SAM" id="MobiDB-lite"/>
    </source>
</evidence>
<feature type="domain" description="C2H2-type" evidence="3">
    <location>
        <begin position="188"/>
        <end position="211"/>
    </location>
</feature>
<dbReference type="Gene3D" id="3.30.160.60">
    <property type="entry name" value="Classic Zinc Finger"/>
    <property type="match status" value="1"/>
</dbReference>
<dbReference type="SMART" id="SM00355">
    <property type="entry name" value="ZnF_C2H2"/>
    <property type="match status" value="2"/>
</dbReference>
<proteinExistence type="predicted"/>
<dbReference type="Pfam" id="PF00096">
    <property type="entry name" value="zf-C2H2"/>
    <property type="match status" value="2"/>
</dbReference>
<gene>
    <name evidence="4" type="ORF">HERILL_LOCUS3276</name>
</gene>
<dbReference type="SUPFAM" id="SSF57667">
    <property type="entry name" value="beta-beta-alpha zinc fingers"/>
    <property type="match status" value="1"/>
</dbReference>
<dbReference type="OrthoDB" id="10261408at2759"/>
<evidence type="ECO:0000259" key="3">
    <source>
        <dbReference type="PROSITE" id="PS50157"/>
    </source>
</evidence>
<feature type="compositionally biased region" description="Polar residues" evidence="2">
    <location>
        <begin position="95"/>
        <end position="109"/>
    </location>
</feature>
<feature type="compositionally biased region" description="Low complexity" evidence="2">
    <location>
        <begin position="110"/>
        <end position="125"/>
    </location>
</feature>
<feature type="domain" description="C2H2-type" evidence="3">
    <location>
        <begin position="156"/>
        <end position="184"/>
    </location>
</feature>
<evidence type="ECO:0000313" key="4">
    <source>
        <dbReference type="EMBL" id="CAD7080101.1"/>
    </source>
</evidence>
<name>A0A7R8YPA0_HERIL</name>
<dbReference type="EMBL" id="LR899009">
    <property type="protein sequence ID" value="CAD7080101.1"/>
    <property type="molecule type" value="Genomic_DNA"/>
</dbReference>
<keyword evidence="5" id="KW-1185">Reference proteome</keyword>
<dbReference type="InterPro" id="IPR036236">
    <property type="entry name" value="Znf_C2H2_sf"/>
</dbReference>
<dbReference type="InParanoid" id="A0A7R8YPA0"/>
<dbReference type="AlphaFoldDB" id="A0A7R8YPA0"/>
<feature type="compositionally biased region" description="Basic and acidic residues" evidence="2">
    <location>
        <begin position="49"/>
        <end position="71"/>
    </location>
</feature>
<dbReference type="PROSITE" id="PS50157">
    <property type="entry name" value="ZINC_FINGER_C2H2_2"/>
    <property type="match status" value="2"/>
</dbReference>
<feature type="compositionally biased region" description="Polar residues" evidence="2">
    <location>
        <begin position="137"/>
        <end position="149"/>
    </location>
</feature>
<accession>A0A7R8YPA0</accession>
<protein>
    <recommendedName>
        <fullName evidence="3">C2H2-type domain-containing protein</fullName>
    </recommendedName>
</protein>
<evidence type="ECO:0000313" key="5">
    <source>
        <dbReference type="Proteomes" id="UP000594454"/>
    </source>
</evidence>
<sequence length="222" mass="24608">MSPKHQQPHEPSPQSSSTDTANSNNEKLRIKIEEEEITEEIMNDDPEDDMHQYDFHQHQQHHDSKLHEHQRSSSQYPPHPPLSPSAMFRLLGAHFQSSLPTPMPSGSGQSTTPTLPISSTGTTSPPSHPSMFMGGSPQHQDFSTQSSSGAAGIIGPQCPHCGKIYSNVSNLRQHVRNVHMAVDKSLWHTCPTCGKKLKTKHYLINHQLQAHGIHQRSTGSNT</sequence>
<evidence type="ECO:0000256" key="1">
    <source>
        <dbReference type="PROSITE-ProRule" id="PRU00042"/>
    </source>
</evidence>
<feature type="region of interest" description="Disordered" evidence="2">
    <location>
        <begin position="1"/>
        <end position="149"/>
    </location>
</feature>
<dbReference type="GO" id="GO:0008270">
    <property type="term" value="F:zinc ion binding"/>
    <property type="evidence" value="ECO:0007669"/>
    <property type="project" value="UniProtKB-KW"/>
</dbReference>
<dbReference type="InterPro" id="IPR013087">
    <property type="entry name" value="Znf_C2H2_type"/>
</dbReference>
<reference evidence="4 5" key="1">
    <citation type="submission" date="2020-11" db="EMBL/GenBank/DDBJ databases">
        <authorList>
            <person name="Wallbank WR R."/>
            <person name="Pardo Diaz C."/>
            <person name="Kozak K."/>
            <person name="Martin S."/>
            <person name="Jiggins C."/>
            <person name="Moest M."/>
            <person name="Warren A I."/>
            <person name="Generalovic N T."/>
            <person name="Byers J.R.P. K."/>
            <person name="Montejo-Kovacevich G."/>
            <person name="Yen C E."/>
        </authorList>
    </citation>
    <scope>NUCLEOTIDE SEQUENCE [LARGE SCALE GENOMIC DNA]</scope>
</reference>
<keyword evidence="1" id="KW-0862">Zinc</keyword>